<sequence>MGIFCSGDNSGVVRRDGAVGAVEATLRPSSTGGGGSRSQTRGAN</sequence>
<evidence type="ECO:0000256" key="1">
    <source>
        <dbReference type="SAM" id="MobiDB-lite"/>
    </source>
</evidence>
<accession>A0A5B7K5Q4</accession>
<dbReference type="Proteomes" id="UP000324222">
    <property type="component" value="Unassembled WGS sequence"/>
</dbReference>
<proteinExistence type="predicted"/>
<feature type="region of interest" description="Disordered" evidence="1">
    <location>
        <begin position="23"/>
        <end position="44"/>
    </location>
</feature>
<evidence type="ECO:0000313" key="2">
    <source>
        <dbReference type="EMBL" id="MPD03873.1"/>
    </source>
</evidence>
<dbReference type="AlphaFoldDB" id="A0A5B7K5Q4"/>
<name>A0A5B7K5Q4_PORTR</name>
<evidence type="ECO:0000313" key="3">
    <source>
        <dbReference type="Proteomes" id="UP000324222"/>
    </source>
</evidence>
<protein>
    <submittedName>
        <fullName evidence="2">Uncharacterized protein</fullName>
    </submittedName>
</protein>
<reference evidence="2 3" key="1">
    <citation type="submission" date="2019-05" db="EMBL/GenBank/DDBJ databases">
        <title>Another draft genome of Portunus trituberculatus and its Hox gene families provides insights of decapod evolution.</title>
        <authorList>
            <person name="Jeong J.-H."/>
            <person name="Song I."/>
            <person name="Kim S."/>
            <person name="Choi T."/>
            <person name="Kim D."/>
            <person name="Ryu S."/>
            <person name="Kim W."/>
        </authorList>
    </citation>
    <scope>NUCLEOTIDE SEQUENCE [LARGE SCALE GENOMIC DNA]</scope>
    <source>
        <tissue evidence="2">Muscle</tissue>
    </source>
</reference>
<comment type="caution">
    <text evidence="2">The sequence shown here is derived from an EMBL/GenBank/DDBJ whole genome shotgun (WGS) entry which is preliminary data.</text>
</comment>
<dbReference type="EMBL" id="VSRR010138331">
    <property type="protein sequence ID" value="MPD03873.1"/>
    <property type="molecule type" value="Genomic_DNA"/>
</dbReference>
<organism evidence="2 3">
    <name type="scientific">Portunus trituberculatus</name>
    <name type="common">Swimming crab</name>
    <name type="synonym">Neptunus trituberculatus</name>
    <dbReference type="NCBI Taxonomy" id="210409"/>
    <lineage>
        <taxon>Eukaryota</taxon>
        <taxon>Metazoa</taxon>
        <taxon>Ecdysozoa</taxon>
        <taxon>Arthropoda</taxon>
        <taxon>Crustacea</taxon>
        <taxon>Multicrustacea</taxon>
        <taxon>Malacostraca</taxon>
        <taxon>Eumalacostraca</taxon>
        <taxon>Eucarida</taxon>
        <taxon>Decapoda</taxon>
        <taxon>Pleocyemata</taxon>
        <taxon>Brachyura</taxon>
        <taxon>Eubrachyura</taxon>
        <taxon>Portunoidea</taxon>
        <taxon>Portunidae</taxon>
        <taxon>Portuninae</taxon>
        <taxon>Portunus</taxon>
    </lineage>
</organism>
<gene>
    <name evidence="2" type="ORF">E2C01_099529</name>
</gene>
<keyword evidence="3" id="KW-1185">Reference proteome</keyword>